<dbReference type="InterPro" id="IPR044946">
    <property type="entry name" value="Restrct_endonuc_typeI_TRD_sf"/>
</dbReference>
<evidence type="ECO:0000313" key="5">
    <source>
        <dbReference type="EMBL" id="CUR51343.1"/>
    </source>
</evidence>
<dbReference type="AlphaFoldDB" id="A0A128A1V6"/>
<evidence type="ECO:0000256" key="1">
    <source>
        <dbReference type="ARBA" id="ARBA00010923"/>
    </source>
</evidence>
<reference evidence="6" key="1">
    <citation type="submission" date="2015-10" db="EMBL/GenBank/DDBJ databases">
        <authorList>
            <person name="Lehtovirta-Morley L.E."/>
            <person name="Vieille C."/>
        </authorList>
    </citation>
    <scope>NUCLEOTIDE SEQUENCE [LARGE SCALE GENOMIC DNA]</scope>
</reference>
<dbReference type="Proteomes" id="UP000196239">
    <property type="component" value="Chromosome 1"/>
</dbReference>
<dbReference type="REBASE" id="145496">
    <property type="entry name" value="S.Nde280ORF577P"/>
</dbReference>
<accession>A0A128A1V6</accession>
<feature type="domain" description="Type I restriction modification DNA specificity" evidence="4">
    <location>
        <begin position="287"/>
        <end position="416"/>
    </location>
</feature>
<dbReference type="PANTHER" id="PTHR30408">
    <property type="entry name" value="TYPE-1 RESTRICTION ENZYME ECOKI SPECIFICITY PROTEIN"/>
    <property type="match status" value="1"/>
</dbReference>
<keyword evidence="6" id="KW-1185">Reference proteome</keyword>
<dbReference type="Gene3D" id="1.10.287.1120">
    <property type="entry name" value="Bipartite methylase S protein"/>
    <property type="match status" value="1"/>
</dbReference>
<organism evidence="5 6">
    <name type="scientific">Nitrosotalea devaniterrae</name>
    <dbReference type="NCBI Taxonomy" id="1078905"/>
    <lineage>
        <taxon>Archaea</taxon>
        <taxon>Nitrososphaerota</taxon>
        <taxon>Nitrososphaeria</taxon>
        <taxon>Nitrosotaleales</taxon>
        <taxon>Nitrosotaleaceae</taxon>
        <taxon>Nitrosotalea</taxon>
    </lineage>
</organism>
<feature type="domain" description="Type I restriction modification DNA specificity" evidence="4">
    <location>
        <begin position="19"/>
        <end position="195"/>
    </location>
</feature>
<dbReference type="KEGG" id="ndv:NDEV_0578"/>
<dbReference type="CDD" id="cd17259">
    <property type="entry name" value="RMtype1_S_StySKI-TRD2-CR2_like"/>
    <property type="match status" value="1"/>
</dbReference>
<dbReference type="GO" id="GO:0009307">
    <property type="term" value="P:DNA restriction-modification system"/>
    <property type="evidence" value="ECO:0007669"/>
    <property type="project" value="UniProtKB-KW"/>
</dbReference>
<comment type="similarity">
    <text evidence="1">Belongs to the type-I restriction system S methylase family.</text>
</comment>
<proteinExistence type="inferred from homology"/>
<protein>
    <submittedName>
        <fullName evidence="5">Putative Type-1 restriction enzyme MjaXIP specificity protein</fullName>
    </submittedName>
</protein>
<keyword evidence="3" id="KW-0238">DNA-binding</keyword>
<dbReference type="InterPro" id="IPR052021">
    <property type="entry name" value="Type-I_RS_S_subunit"/>
</dbReference>
<keyword evidence="2" id="KW-0680">Restriction system</keyword>
<dbReference type="CDD" id="cd17294">
    <property type="entry name" value="RMtype1_S_MmaC7ORF19P_TRD1-CR1_like"/>
    <property type="match status" value="1"/>
</dbReference>
<name>A0A128A1V6_9ARCH</name>
<evidence type="ECO:0000259" key="4">
    <source>
        <dbReference type="Pfam" id="PF01420"/>
    </source>
</evidence>
<dbReference type="SUPFAM" id="SSF116734">
    <property type="entry name" value="DNA methylase specificity domain"/>
    <property type="match status" value="2"/>
</dbReference>
<evidence type="ECO:0000256" key="3">
    <source>
        <dbReference type="ARBA" id="ARBA00023125"/>
    </source>
</evidence>
<gene>
    <name evidence="5" type="ORF">NDEV_0578</name>
</gene>
<evidence type="ECO:0000313" key="6">
    <source>
        <dbReference type="Proteomes" id="UP000196239"/>
    </source>
</evidence>
<sequence>MKQYQKMKDSGIEWIGNIPEHWEIRKLKQISSLSAGGTPSRSVGDYWENGTIPWLSSGEIRNNVISDSAEKITETGFLNSSTKLFPKGTVLIAITGEGKTRGRTSILSIPSTANQSVVGMIVQSNSIHNYFLWYYLQSEYYNLRSQSHGSVQSGLNLDILKSYPIVFPNSTEEQKQITVFLDKKLKQIDSSISKKEKLVELLQEKRQAMIVYVVTKGLDDTVPMKDSGIDWIGNIPDHWDVSPLGRNVEIFTGYPFESEFFEQQGVRLARGDNVSEGRLRWGDKTRYWKNVTPDMEKYLLAKDDFLLGMDGSKVGKNYAVVTQYDLPCLLVQRVARLRSKGILIQNYIPYVIGNIKFVQYVDSVKTNVAIPHMSPNDISKFPLILPPVCEQKDIIEFLNMRTKNIDSLLTNLVKQIEILKEYRQTINFAAVTGKIDLREEDITS</sequence>
<dbReference type="Gene3D" id="3.90.220.20">
    <property type="entry name" value="DNA methylase specificity domains"/>
    <property type="match status" value="2"/>
</dbReference>
<dbReference type="InterPro" id="IPR000055">
    <property type="entry name" value="Restrct_endonuc_typeI_TRD"/>
</dbReference>
<dbReference type="Pfam" id="PF01420">
    <property type="entry name" value="Methylase_S"/>
    <property type="match status" value="2"/>
</dbReference>
<dbReference type="GO" id="GO:0003677">
    <property type="term" value="F:DNA binding"/>
    <property type="evidence" value="ECO:0007669"/>
    <property type="project" value="UniProtKB-KW"/>
</dbReference>
<dbReference type="EMBL" id="LN890280">
    <property type="protein sequence ID" value="CUR51343.1"/>
    <property type="molecule type" value="Genomic_DNA"/>
</dbReference>
<evidence type="ECO:0000256" key="2">
    <source>
        <dbReference type="ARBA" id="ARBA00022747"/>
    </source>
</evidence>
<dbReference type="PANTHER" id="PTHR30408:SF12">
    <property type="entry name" value="TYPE I RESTRICTION ENZYME MJAVIII SPECIFICITY SUBUNIT"/>
    <property type="match status" value="1"/>
</dbReference>